<dbReference type="InterPro" id="IPR051791">
    <property type="entry name" value="Pra-immunoreactive"/>
</dbReference>
<feature type="domain" description="RDD" evidence="7">
    <location>
        <begin position="10"/>
        <end position="125"/>
    </location>
</feature>
<evidence type="ECO:0000313" key="8">
    <source>
        <dbReference type="EMBL" id="SET14238.1"/>
    </source>
</evidence>
<comment type="subcellular location">
    <subcellularLocation>
        <location evidence="1">Cell membrane</location>
        <topology evidence="1">Multi-pass membrane protein</topology>
    </subcellularLocation>
</comment>
<evidence type="ECO:0000259" key="7">
    <source>
        <dbReference type="Pfam" id="PF06271"/>
    </source>
</evidence>
<evidence type="ECO:0000313" key="9">
    <source>
        <dbReference type="Proteomes" id="UP000198618"/>
    </source>
</evidence>
<evidence type="ECO:0000256" key="3">
    <source>
        <dbReference type="ARBA" id="ARBA00022692"/>
    </source>
</evidence>
<organism evidence="8 9">
    <name type="scientific">Oceanobacillus limi</name>
    <dbReference type="NCBI Taxonomy" id="930131"/>
    <lineage>
        <taxon>Bacteria</taxon>
        <taxon>Bacillati</taxon>
        <taxon>Bacillota</taxon>
        <taxon>Bacilli</taxon>
        <taxon>Bacillales</taxon>
        <taxon>Bacillaceae</taxon>
        <taxon>Oceanobacillus</taxon>
    </lineage>
</organism>
<dbReference type="GO" id="GO:0005886">
    <property type="term" value="C:plasma membrane"/>
    <property type="evidence" value="ECO:0007669"/>
    <property type="project" value="UniProtKB-SubCell"/>
</dbReference>
<gene>
    <name evidence="8" type="ORF">SAMN05216389_10622</name>
</gene>
<dbReference type="RefSeq" id="WP_090868619.1">
    <property type="nucleotide sequence ID" value="NZ_FOHE01000006.1"/>
</dbReference>
<proteinExistence type="predicted"/>
<sequence>MDYVKDSPVGIVERFIAFVVDLIVIFTIASIAGLLYDTSVIVIAVISSYIYAITLPLLWNGYTIGKRFVGIRIASITNEKLSLSMMVKRELLAGLLYSICAGILTLVSILIMNRNDRRSIHDLVASTYVTSNYSEY</sequence>
<dbReference type="Pfam" id="PF06271">
    <property type="entry name" value="RDD"/>
    <property type="match status" value="1"/>
</dbReference>
<dbReference type="STRING" id="930131.SAMN05216389_10622"/>
<protein>
    <submittedName>
        <fullName evidence="8">RDD family protein</fullName>
    </submittedName>
</protein>
<evidence type="ECO:0000256" key="1">
    <source>
        <dbReference type="ARBA" id="ARBA00004651"/>
    </source>
</evidence>
<dbReference type="PANTHER" id="PTHR36115:SF9">
    <property type="entry name" value="LMO1584 PROTEIN"/>
    <property type="match status" value="1"/>
</dbReference>
<name>A0A1I0C4Y8_9BACI</name>
<feature type="transmembrane region" description="Helical" evidence="6">
    <location>
        <begin position="15"/>
        <end position="35"/>
    </location>
</feature>
<dbReference type="InterPro" id="IPR010432">
    <property type="entry name" value="RDD"/>
</dbReference>
<evidence type="ECO:0000256" key="4">
    <source>
        <dbReference type="ARBA" id="ARBA00022989"/>
    </source>
</evidence>
<dbReference type="Proteomes" id="UP000198618">
    <property type="component" value="Unassembled WGS sequence"/>
</dbReference>
<keyword evidence="2" id="KW-1003">Cell membrane</keyword>
<dbReference type="OrthoDB" id="1787043at2"/>
<keyword evidence="9" id="KW-1185">Reference proteome</keyword>
<dbReference type="PANTHER" id="PTHR36115">
    <property type="entry name" value="PROLINE-RICH ANTIGEN HOMOLOG-RELATED"/>
    <property type="match status" value="1"/>
</dbReference>
<evidence type="ECO:0000256" key="5">
    <source>
        <dbReference type="ARBA" id="ARBA00023136"/>
    </source>
</evidence>
<dbReference type="EMBL" id="FOHE01000006">
    <property type="protein sequence ID" value="SET14238.1"/>
    <property type="molecule type" value="Genomic_DNA"/>
</dbReference>
<reference evidence="8 9" key="1">
    <citation type="submission" date="2016-10" db="EMBL/GenBank/DDBJ databases">
        <authorList>
            <person name="de Groot N.N."/>
        </authorList>
    </citation>
    <scope>NUCLEOTIDE SEQUENCE [LARGE SCALE GENOMIC DNA]</scope>
    <source>
        <strain evidence="8 9">IBRC-M 10780</strain>
    </source>
</reference>
<evidence type="ECO:0000256" key="6">
    <source>
        <dbReference type="SAM" id="Phobius"/>
    </source>
</evidence>
<accession>A0A1I0C4Y8</accession>
<keyword evidence="4 6" id="KW-1133">Transmembrane helix</keyword>
<keyword evidence="5 6" id="KW-0472">Membrane</keyword>
<feature type="transmembrane region" description="Helical" evidence="6">
    <location>
        <begin position="91"/>
        <end position="111"/>
    </location>
</feature>
<dbReference type="AlphaFoldDB" id="A0A1I0C4Y8"/>
<feature type="transmembrane region" description="Helical" evidence="6">
    <location>
        <begin position="40"/>
        <end position="59"/>
    </location>
</feature>
<keyword evidence="3 6" id="KW-0812">Transmembrane</keyword>
<evidence type="ECO:0000256" key="2">
    <source>
        <dbReference type="ARBA" id="ARBA00022475"/>
    </source>
</evidence>